<dbReference type="Proteomes" id="UP000199444">
    <property type="component" value="Unassembled WGS sequence"/>
</dbReference>
<dbReference type="InterPro" id="IPR047057">
    <property type="entry name" value="MerR_fam"/>
</dbReference>
<evidence type="ECO:0000259" key="3">
    <source>
        <dbReference type="PROSITE" id="PS50937"/>
    </source>
</evidence>
<accession>A0A1H1DXA1</accession>
<dbReference type="Pfam" id="PF13411">
    <property type="entry name" value="MerR_1"/>
    <property type="match status" value="1"/>
</dbReference>
<dbReference type="Gene3D" id="3.20.80.10">
    <property type="entry name" value="Regulatory factor, effector binding domain"/>
    <property type="match status" value="1"/>
</dbReference>
<dbReference type="SUPFAM" id="SSF46955">
    <property type="entry name" value="Putative DNA-binding domain"/>
    <property type="match status" value="1"/>
</dbReference>
<dbReference type="InterPro" id="IPR000551">
    <property type="entry name" value="MerR-type_HTH_dom"/>
</dbReference>
<dbReference type="Pfam" id="PF06445">
    <property type="entry name" value="GyrI-like"/>
    <property type="match status" value="1"/>
</dbReference>
<evidence type="ECO:0000256" key="2">
    <source>
        <dbReference type="SAM" id="Coils"/>
    </source>
</evidence>
<dbReference type="SMART" id="SM00422">
    <property type="entry name" value="HTH_MERR"/>
    <property type="match status" value="1"/>
</dbReference>
<dbReference type="GO" id="GO:0003677">
    <property type="term" value="F:DNA binding"/>
    <property type="evidence" value="ECO:0007669"/>
    <property type="project" value="UniProtKB-KW"/>
</dbReference>
<dbReference type="RefSeq" id="WP_092493424.1">
    <property type="nucleotide sequence ID" value="NZ_FNKD01000003.1"/>
</dbReference>
<feature type="domain" description="HTH merR-type" evidence="3">
    <location>
        <begin position="1"/>
        <end position="71"/>
    </location>
</feature>
<keyword evidence="5" id="KW-1185">Reference proteome</keyword>
<dbReference type="SUPFAM" id="SSF55136">
    <property type="entry name" value="Probable bacterial effector-binding domain"/>
    <property type="match status" value="1"/>
</dbReference>
<dbReference type="InterPro" id="IPR010499">
    <property type="entry name" value="AraC_E-bd"/>
</dbReference>
<name>A0A1H1DXA1_9BACI</name>
<evidence type="ECO:0000256" key="1">
    <source>
        <dbReference type="ARBA" id="ARBA00023125"/>
    </source>
</evidence>
<sequence length="280" mass="31721">MFKIGDFSKLSGLSINTLYHYENIGILEPRFIDGNTNYRYYEADQLVTINKVLALKDAGLSLSEISSTLIEGSLNKEIITMLEDKADSLEKSLELETNRLERLRTNIFLIKNGGVPYMNKISIKQVEPILVASVRKSIQKASSLSFDNFCESLWSTVNKHINKMNSKRSVPCLTMYHSGLFINTDSRQIDMEVVEPITNVIPESNDVKVYELPLVENMASIVHTGSLSTIGETSNTMHKWLSDNGYSTNGPVREIYHKGDWLTDNPDEFVTELQFPVRKD</sequence>
<dbReference type="InterPro" id="IPR029442">
    <property type="entry name" value="GyrI-like"/>
</dbReference>
<dbReference type="SMART" id="SM00871">
    <property type="entry name" value="AraC_E_bind"/>
    <property type="match status" value="1"/>
</dbReference>
<dbReference type="EMBL" id="FNKD01000003">
    <property type="protein sequence ID" value="SDQ80879.1"/>
    <property type="molecule type" value="Genomic_DNA"/>
</dbReference>
<keyword evidence="1" id="KW-0238">DNA-binding</keyword>
<dbReference type="InterPro" id="IPR011256">
    <property type="entry name" value="Reg_factor_effector_dom_sf"/>
</dbReference>
<dbReference type="Gene3D" id="1.10.1660.10">
    <property type="match status" value="1"/>
</dbReference>
<dbReference type="PANTHER" id="PTHR30204:SF97">
    <property type="entry name" value="MERR FAMILY REGULATORY PROTEIN"/>
    <property type="match status" value="1"/>
</dbReference>
<dbReference type="InterPro" id="IPR009061">
    <property type="entry name" value="DNA-bd_dom_put_sf"/>
</dbReference>
<keyword evidence="2" id="KW-0175">Coiled coil</keyword>
<organism evidence="4 5">
    <name type="scientific">Virgibacillus salinus</name>
    <dbReference type="NCBI Taxonomy" id="553311"/>
    <lineage>
        <taxon>Bacteria</taxon>
        <taxon>Bacillati</taxon>
        <taxon>Bacillota</taxon>
        <taxon>Bacilli</taxon>
        <taxon>Bacillales</taxon>
        <taxon>Bacillaceae</taxon>
        <taxon>Virgibacillus</taxon>
    </lineage>
</organism>
<gene>
    <name evidence="4" type="ORF">SAMN05216231_2614</name>
</gene>
<dbReference type="STRING" id="553311.SAMN05216231_2614"/>
<proteinExistence type="predicted"/>
<dbReference type="AlphaFoldDB" id="A0A1H1DXA1"/>
<reference evidence="4 5" key="1">
    <citation type="submission" date="2016-10" db="EMBL/GenBank/DDBJ databases">
        <authorList>
            <person name="de Groot N.N."/>
        </authorList>
    </citation>
    <scope>NUCLEOTIDE SEQUENCE [LARGE SCALE GENOMIC DNA]</scope>
    <source>
        <strain evidence="4 5">CGMCC 1.10449</strain>
    </source>
</reference>
<evidence type="ECO:0000313" key="5">
    <source>
        <dbReference type="Proteomes" id="UP000199444"/>
    </source>
</evidence>
<feature type="coiled-coil region" evidence="2">
    <location>
        <begin position="79"/>
        <end position="106"/>
    </location>
</feature>
<dbReference type="PANTHER" id="PTHR30204">
    <property type="entry name" value="REDOX-CYCLING DRUG-SENSING TRANSCRIPTIONAL ACTIVATOR SOXR"/>
    <property type="match status" value="1"/>
</dbReference>
<dbReference type="GO" id="GO:0003700">
    <property type="term" value="F:DNA-binding transcription factor activity"/>
    <property type="evidence" value="ECO:0007669"/>
    <property type="project" value="InterPro"/>
</dbReference>
<protein>
    <submittedName>
        <fullName evidence="4">Effector-binding domain-containing protein</fullName>
    </submittedName>
</protein>
<evidence type="ECO:0000313" key="4">
    <source>
        <dbReference type="EMBL" id="SDQ80879.1"/>
    </source>
</evidence>
<dbReference type="PROSITE" id="PS50937">
    <property type="entry name" value="HTH_MERR_2"/>
    <property type="match status" value="1"/>
</dbReference>